<keyword evidence="3" id="KW-1185">Reference proteome</keyword>
<comment type="caution">
    <text evidence="2">The sequence shown here is derived from an EMBL/GenBank/DDBJ whole genome shotgun (WGS) entry which is preliminary data.</text>
</comment>
<evidence type="ECO:0000256" key="1">
    <source>
        <dbReference type="SAM" id="SignalP"/>
    </source>
</evidence>
<organism evidence="2 3">
    <name type="scientific">Colletotrichum navitas</name>
    <dbReference type="NCBI Taxonomy" id="681940"/>
    <lineage>
        <taxon>Eukaryota</taxon>
        <taxon>Fungi</taxon>
        <taxon>Dikarya</taxon>
        <taxon>Ascomycota</taxon>
        <taxon>Pezizomycotina</taxon>
        <taxon>Sordariomycetes</taxon>
        <taxon>Hypocreomycetidae</taxon>
        <taxon>Glomerellales</taxon>
        <taxon>Glomerellaceae</taxon>
        <taxon>Colletotrichum</taxon>
        <taxon>Colletotrichum graminicola species complex</taxon>
    </lineage>
</organism>
<evidence type="ECO:0000313" key="2">
    <source>
        <dbReference type="EMBL" id="KAK1570057.1"/>
    </source>
</evidence>
<accession>A0AAD8PMM5</accession>
<feature type="chain" id="PRO_5042140061" description="Cell wall protein" evidence="1">
    <location>
        <begin position="21"/>
        <end position="288"/>
    </location>
</feature>
<reference evidence="2" key="1">
    <citation type="submission" date="2021-06" db="EMBL/GenBank/DDBJ databases">
        <title>Comparative genomics, transcriptomics and evolutionary studies reveal genomic signatures of adaptation to plant cell wall in hemibiotrophic fungi.</title>
        <authorList>
            <consortium name="DOE Joint Genome Institute"/>
            <person name="Baroncelli R."/>
            <person name="Diaz J.F."/>
            <person name="Benocci T."/>
            <person name="Peng M."/>
            <person name="Battaglia E."/>
            <person name="Haridas S."/>
            <person name="Andreopoulos W."/>
            <person name="Labutti K."/>
            <person name="Pangilinan J."/>
            <person name="Floch G.L."/>
            <person name="Makela M.R."/>
            <person name="Henrissat B."/>
            <person name="Grigoriev I.V."/>
            <person name="Crouch J.A."/>
            <person name="De Vries R.P."/>
            <person name="Sukno S.A."/>
            <person name="Thon M.R."/>
        </authorList>
    </citation>
    <scope>NUCLEOTIDE SEQUENCE</scope>
    <source>
        <strain evidence="2">CBS 125086</strain>
    </source>
</reference>
<proteinExistence type="predicted"/>
<dbReference type="AlphaFoldDB" id="A0AAD8PMM5"/>
<dbReference type="GeneID" id="85443407"/>
<name>A0AAD8PMM5_9PEZI</name>
<dbReference type="RefSeq" id="XP_060408237.1">
    <property type="nucleotide sequence ID" value="XM_060559167.1"/>
</dbReference>
<sequence length="288" mass="29913">MRIPNFVASFSSVALASALALPISSTPLDSVVTTSLPVVSVPTTSIPADSISMVSMPVVSVPTTSILADSISTAFMPVVSVPTTSIPADSISTASVPVVSVPTTSITVVSTTNVANSPEVTKLLLGLDTIDEAITTVTGSIEKSDSNLDVGEICQNFSSNGIINIAINDVLLQTQSLQPTVTSDASKSIVDVLQTKIVPHYQELLQLLEDKMGDLKSASLQNADQLNTLLRGDNWLDVISSGLQLGLANHLIIALIKVLDPAYRTVASEAGTVIKNALDSSVKATSSQ</sequence>
<evidence type="ECO:0000313" key="3">
    <source>
        <dbReference type="Proteomes" id="UP001230504"/>
    </source>
</evidence>
<dbReference type="Proteomes" id="UP001230504">
    <property type="component" value="Unassembled WGS sequence"/>
</dbReference>
<evidence type="ECO:0008006" key="4">
    <source>
        <dbReference type="Google" id="ProtNLM"/>
    </source>
</evidence>
<keyword evidence="1" id="KW-0732">Signal</keyword>
<dbReference type="EMBL" id="JAHLJV010000114">
    <property type="protein sequence ID" value="KAK1570057.1"/>
    <property type="molecule type" value="Genomic_DNA"/>
</dbReference>
<gene>
    <name evidence="2" type="ORF">LY79DRAFT_570600</name>
</gene>
<protein>
    <recommendedName>
        <fullName evidence="4">Cell wall protein</fullName>
    </recommendedName>
</protein>
<feature type="signal peptide" evidence="1">
    <location>
        <begin position="1"/>
        <end position="20"/>
    </location>
</feature>